<dbReference type="AlphaFoldDB" id="A0A2S2E2X3"/>
<evidence type="ECO:0000256" key="1">
    <source>
        <dbReference type="ARBA" id="ARBA00010688"/>
    </source>
</evidence>
<comment type="similarity">
    <text evidence="1">Belongs to the carbohydrate kinase PfkB family.</text>
</comment>
<keyword evidence="2 7" id="KW-0808">Transferase</keyword>
<evidence type="ECO:0000259" key="6">
    <source>
        <dbReference type="Pfam" id="PF00294"/>
    </source>
</evidence>
<sequence>MMSDTTQVVCFGEALVDMLSNRIGDSESGGPETFTKYAGGAPANAAVAVAKLGGKAAFVGALGQDQFGHFLQQNLADAGVDIQHIVTTDKAKTALAFVSLDEHGERTFEFYRPPAADLCFRPEDFRPELFKQSGILHICSNSLTEMAIAQTTAYGVQQASKSGWITSFDVNLRHNLWPEGKADANRVNHLAQQCQIIKMSTEELDYLAQGHKDYLTQLLQHKPELILITDGARPVQWYTKADQGQLSPPKVAMVDATAAGDAFIGGLLSCLSAKPMHSNTLTEWLSGHELEDDLYFACCCGAHAASIKGAFSSLPDPDSLQPFLNQGANHA</sequence>
<keyword evidence="3" id="KW-0547">Nucleotide-binding</keyword>
<accession>A0A2S2E2X3</accession>
<keyword evidence="5" id="KW-0067">ATP-binding</keyword>
<dbReference type="RefSeq" id="WP_239421232.1">
    <property type="nucleotide sequence ID" value="NZ_CP029347.1"/>
</dbReference>
<dbReference type="KEGG" id="salh:HMF8227_01516"/>
<evidence type="ECO:0000256" key="3">
    <source>
        <dbReference type="ARBA" id="ARBA00022741"/>
    </source>
</evidence>
<evidence type="ECO:0000313" key="8">
    <source>
        <dbReference type="Proteomes" id="UP000245728"/>
    </source>
</evidence>
<keyword evidence="8" id="KW-1185">Reference proteome</keyword>
<dbReference type="Pfam" id="PF00294">
    <property type="entry name" value="PfkB"/>
    <property type="match status" value="1"/>
</dbReference>
<evidence type="ECO:0000256" key="2">
    <source>
        <dbReference type="ARBA" id="ARBA00022679"/>
    </source>
</evidence>
<dbReference type="Gene3D" id="3.40.1190.20">
    <property type="match status" value="1"/>
</dbReference>
<dbReference type="InterPro" id="IPR050306">
    <property type="entry name" value="PfkB_Carbo_kinase"/>
</dbReference>
<dbReference type="PANTHER" id="PTHR43085:SF1">
    <property type="entry name" value="PSEUDOURIDINE KINASE-RELATED"/>
    <property type="match status" value="1"/>
</dbReference>
<evidence type="ECO:0000313" key="7">
    <source>
        <dbReference type="EMBL" id="AWL11991.1"/>
    </source>
</evidence>
<name>A0A2S2E2X3_9ALTE</name>
<proteinExistence type="inferred from homology"/>
<dbReference type="CDD" id="cd01167">
    <property type="entry name" value="bac_FRK"/>
    <property type="match status" value="1"/>
</dbReference>
<dbReference type="InterPro" id="IPR029056">
    <property type="entry name" value="Ribokinase-like"/>
</dbReference>
<evidence type="ECO:0000256" key="5">
    <source>
        <dbReference type="ARBA" id="ARBA00022840"/>
    </source>
</evidence>
<organism evidence="7 8">
    <name type="scientific">Saliniradius amylolyticus</name>
    <dbReference type="NCBI Taxonomy" id="2183582"/>
    <lineage>
        <taxon>Bacteria</taxon>
        <taxon>Pseudomonadati</taxon>
        <taxon>Pseudomonadota</taxon>
        <taxon>Gammaproteobacteria</taxon>
        <taxon>Alteromonadales</taxon>
        <taxon>Alteromonadaceae</taxon>
        <taxon>Saliniradius</taxon>
    </lineage>
</organism>
<protein>
    <submittedName>
        <fullName evidence="7">Fructokinase</fullName>
        <ecNumber evidence="7">2.7.1.4</ecNumber>
    </submittedName>
</protein>
<dbReference type="Proteomes" id="UP000245728">
    <property type="component" value="Chromosome"/>
</dbReference>
<dbReference type="EMBL" id="CP029347">
    <property type="protein sequence ID" value="AWL11991.1"/>
    <property type="molecule type" value="Genomic_DNA"/>
</dbReference>
<evidence type="ECO:0000256" key="4">
    <source>
        <dbReference type="ARBA" id="ARBA00022777"/>
    </source>
</evidence>
<dbReference type="SUPFAM" id="SSF53613">
    <property type="entry name" value="Ribokinase-like"/>
    <property type="match status" value="1"/>
</dbReference>
<keyword evidence="4 7" id="KW-0418">Kinase</keyword>
<feature type="domain" description="Carbohydrate kinase PfkB" evidence="6">
    <location>
        <begin position="6"/>
        <end position="316"/>
    </location>
</feature>
<dbReference type="GO" id="GO:0005524">
    <property type="term" value="F:ATP binding"/>
    <property type="evidence" value="ECO:0007669"/>
    <property type="project" value="UniProtKB-KW"/>
</dbReference>
<dbReference type="EC" id="2.7.1.4" evidence="7"/>
<dbReference type="GO" id="GO:0008865">
    <property type="term" value="F:fructokinase activity"/>
    <property type="evidence" value="ECO:0007669"/>
    <property type="project" value="UniProtKB-EC"/>
</dbReference>
<dbReference type="PANTHER" id="PTHR43085">
    <property type="entry name" value="HEXOKINASE FAMILY MEMBER"/>
    <property type="match status" value="1"/>
</dbReference>
<reference evidence="7 8" key="1">
    <citation type="submission" date="2018-05" db="EMBL/GenBank/DDBJ databases">
        <title>Salinimonas sp. HMF8227 Genome sequencing and assembly.</title>
        <authorList>
            <person name="Kang H."/>
            <person name="Kang J."/>
            <person name="Cha I."/>
            <person name="Kim H."/>
            <person name="Joh K."/>
        </authorList>
    </citation>
    <scope>NUCLEOTIDE SEQUENCE [LARGE SCALE GENOMIC DNA]</scope>
    <source>
        <strain evidence="7 8">HMF8227</strain>
    </source>
</reference>
<gene>
    <name evidence="7" type="primary">scrK</name>
    <name evidence="7" type="ORF">HMF8227_01516</name>
</gene>
<dbReference type="InterPro" id="IPR011611">
    <property type="entry name" value="PfkB_dom"/>
</dbReference>